<proteinExistence type="predicted"/>
<feature type="region of interest" description="Disordered" evidence="1">
    <location>
        <begin position="16"/>
        <end position="104"/>
    </location>
</feature>
<dbReference type="AlphaFoldDB" id="A0A9Q8QG21"/>
<dbReference type="KEGG" id="ptkz:JDV02_005201"/>
<evidence type="ECO:0000313" key="2">
    <source>
        <dbReference type="EMBL" id="UNI18975.1"/>
    </source>
</evidence>
<dbReference type="EMBL" id="CP086357">
    <property type="protein sequence ID" value="UNI18975.1"/>
    <property type="molecule type" value="Genomic_DNA"/>
</dbReference>
<dbReference type="Proteomes" id="UP000829364">
    <property type="component" value="Chromosome 4"/>
</dbReference>
<dbReference type="RefSeq" id="XP_047842456.1">
    <property type="nucleotide sequence ID" value="XM_047986474.1"/>
</dbReference>
<evidence type="ECO:0000313" key="3">
    <source>
        <dbReference type="Proteomes" id="UP000829364"/>
    </source>
</evidence>
<organism evidence="2 3">
    <name type="scientific">Purpureocillium takamizusanense</name>
    <dbReference type="NCBI Taxonomy" id="2060973"/>
    <lineage>
        <taxon>Eukaryota</taxon>
        <taxon>Fungi</taxon>
        <taxon>Dikarya</taxon>
        <taxon>Ascomycota</taxon>
        <taxon>Pezizomycotina</taxon>
        <taxon>Sordariomycetes</taxon>
        <taxon>Hypocreomycetidae</taxon>
        <taxon>Hypocreales</taxon>
        <taxon>Ophiocordycipitaceae</taxon>
        <taxon>Purpureocillium</taxon>
    </lineage>
</organism>
<reference evidence="2" key="1">
    <citation type="submission" date="2021-11" db="EMBL/GenBank/DDBJ databases">
        <title>Purpureocillium_takamizusanense_genome.</title>
        <authorList>
            <person name="Nguyen N.-H."/>
        </authorList>
    </citation>
    <scope>NUCLEOTIDE SEQUENCE</scope>
    <source>
        <strain evidence="2">PT3</strain>
    </source>
</reference>
<feature type="compositionally biased region" description="Gly residues" evidence="1">
    <location>
        <begin position="38"/>
        <end position="48"/>
    </location>
</feature>
<accession>A0A9Q8QG21</accession>
<protein>
    <submittedName>
        <fullName evidence="2">Uncharacterized protein</fullName>
    </submittedName>
</protein>
<dbReference type="GeneID" id="72067150"/>
<sequence length="204" mass="21536">MVGKIGEAQKNRALVSVGPAPRELESSGAASAVEMAPGDGGGGGGCSGSGSSSSASSGMGPCKGGGGWWNRGHQKRTRTEQQMQEQAARMDAVGSSPPFVTGWMPPLRQRRENLQTVQRIAAPPRQAPPGPPAGCRPRGWRRGRAALASVKEPRQGHISKLEAAAGEARRFRWSVSFLVGKAGKAERAGRKDGAWMSYRFLPYT</sequence>
<evidence type="ECO:0000256" key="1">
    <source>
        <dbReference type="SAM" id="MobiDB-lite"/>
    </source>
</evidence>
<name>A0A9Q8QG21_9HYPO</name>
<keyword evidence="3" id="KW-1185">Reference proteome</keyword>
<gene>
    <name evidence="2" type="ORF">JDV02_005201</name>
</gene>
<feature type="compositionally biased region" description="Low complexity" evidence="1">
    <location>
        <begin position="49"/>
        <end position="60"/>
    </location>
</feature>